<organism evidence="2 3">
    <name type="scientific">Cryobacterium roopkundense</name>
    <dbReference type="NCBI Taxonomy" id="1001240"/>
    <lineage>
        <taxon>Bacteria</taxon>
        <taxon>Bacillati</taxon>
        <taxon>Actinomycetota</taxon>
        <taxon>Actinomycetes</taxon>
        <taxon>Micrococcales</taxon>
        <taxon>Microbacteriaceae</taxon>
        <taxon>Cryobacterium</taxon>
    </lineage>
</organism>
<dbReference type="RefSeq" id="WP_183323292.1">
    <property type="nucleotide sequence ID" value="NZ_JACHBQ010000001.1"/>
</dbReference>
<dbReference type="Proteomes" id="UP000561726">
    <property type="component" value="Unassembled WGS sequence"/>
</dbReference>
<evidence type="ECO:0000313" key="3">
    <source>
        <dbReference type="Proteomes" id="UP000561726"/>
    </source>
</evidence>
<protein>
    <recommendedName>
        <fullName evidence="4">Nitroreductase domain-containing protein</fullName>
    </recommendedName>
</protein>
<sequence>MLDSTDHAWSRIAPGPPEPRGPAMNAWAGPTLAATRIGAILQEVWWSDSFHPSPRTGAPTAIRHRAIPSAGACYPVQTHVLCGQDGEAGGTRAVYDHETNRLVRLGRCTLGSGTLVILTVLPQRAAGKYHHRAWPGLIADAAYALTAIAAVAARHGLAATRLDDLTPHGLADMAGLPRHGTRHGAWPTGWRGRAPELAITALHLGNGAVPALEGLTSTAAAPAELRSHGSSPDVSSLAEALGEAAGLGGTAAAALSVPAISTSALAARRSMPFADMHSSARRPPTPAWSAGLMKVALEIAEGARPTGCSLHLVTPHDHAALAEAVERSSAQEWLRMSDLLVLFTAREGSTPAHLVSCLWWATLAAANLVFQATDERMRTRSRPVAGWTDAHGGAARETTLSGQRILHAVALFHEGGAAS</sequence>
<evidence type="ECO:0000256" key="1">
    <source>
        <dbReference type="SAM" id="MobiDB-lite"/>
    </source>
</evidence>
<proteinExistence type="predicted"/>
<reference evidence="2 3" key="1">
    <citation type="submission" date="2020-08" db="EMBL/GenBank/DDBJ databases">
        <title>Sequencing the genomes of 1000 actinobacteria strains.</title>
        <authorList>
            <person name="Klenk H.-P."/>
        </authorList>
    </citation>
    <scope>NUCLEOTIDE SEQUENCE [LARGE SCALE GENOMIC DNA]</scope>
    <source>
        <strain evidence="2 3">DSM 21065</strain>
    </source>
</reference>
<gene>
    <name evidence="2" type="ORF">BJ997_001246</name>
</gene>
<accession>A0A7W8ZUY9</accession>
<evidence type="ECO:0000313" key="2">
    <source>
        <dbReference type="EMBL" id="MBB5640698.1"/>
    </source>
</evidence>
<feature type="region of interest" description="Disordered" evidence="1">
    <location>
        <begin position="1"/>
        <end position="23"/>
    </location>
</feature>
<dbReference type="AlphaFoldDB" id="A0A7W8ZUY9"/>
<dbReference type="GO" id="GO:0016491">
    <property type="term" value="F:oxidoreductase activity"/>
    <property type="evidence" value="ECO:0007669"/>
    <property type="project" value="InterPro"/>
</dbReference>
<dbReference type="InterPro" id="IPR000415">
    <property type="entry name" value="Nitroreductase-like"/>
</dbReference>
<name>A0A7W8ZUY9_9MICO</name>
<evidence type="ECO:0008006" key="4">
    <source>
        <dbReference type="Google" id="ProtNLM"/>
    </source>
</evidence>
<comment type="caution">
    <text evidence="2">The sequence shown here is derived from an EMBL/GenBank/DDBJ whole genome shotgun (WGS) entry which is preliminary data.</text>
</comment>
<dbReference type="Gene3D" id="3.40.109.10">
    <property type="entry name" value="NADH Oxidase"/>
    <property type="match status" value="1"/>
</dbReference>
<dbReference type="EMBL" id="JACHBQ010000001">
    <property type="protein sequence ID" value="MBB5640698.1"/>
    <property type="molecule type" value="Genomic_DNA"/>
</dbReference>